<dbReference type="OrthoDB" id="1495376at2"/>
<keyword evidence="1" id="KW-0732">Signal</keyword>
<dbReference type="EMBL" id="CP020919">
    <property type="protein sequence ID" value="AWG26928.1"/>
    <property type="molecule type" value="Genomic_DNA"/>
</dbReference>
<proteinExistence type="predicted"/>
<accession>A0A2S1LTA0</accession>
<feature type="chain" id="PRO_5015645746" description="Peptidase" evidence="1">
    <location>
        <begin position="19"/>
        <end position="155"/>
    </location>
</feature>
<protein>
    <recommendedName>
        <fullName evidence="4">Peptidase</fullName>
    </recommendedName>
</protein>
<name>A0A2S1LTA0_9FLAO</name>
<gene>
    <name evidence="2" type="ORF">FK004_17665</name>
</gene>
<reference evidence="2 3" key="1">
    <citation type="submission" date="2017-04" db="EMBL/GenBank/DDBJ databases">
        <title>Complete genome sequence of Flavobacterium kingsejong AJ004.</title>
        <authorList>
            <person name="Lee P.C."/>
        </authorList>
    </citation>
    <scope>NUCLEOTIDE SEQUENCE [LARGE SCALE GENOMIC DNA]</scope>
    <source>
        <strain evidence="2 3">AJ004</strain>
    </source>
</reference>
<organism evidence="2 3">
    <name type="scientific">Flavobacterium kingsejongi</name>
    <dbReference type="NCBI Taxonomy" id="1678728"/>
    <lineage>
        <taxon>Bacteria</taxon>
        <taxon>Pseudomonadati</taxon>
        <taxon>Bacteroidota</taxon>
        <taxon>Flavobacteriia</taxon>
        <taxon>Flavobacteriales</taxon>
        <taxon>Flavobacteriaceae</taxon>
        <taxon>Flavobacterium</taxon>
    </lineage>
</organism>
<sequence length="155" mass="18254">MKKIILILVCIFCEIALAQDAKRTFNFIITVDENIATTLHGGEIILSKANDIFRTIHLTYDPGNLSMNQTDYDEIIKFDGSITLKFDYHEYVKDEQKVINYEIEMGKIWFEQSYLILNILNTNKKKYKKVEPLQGKEYTFELQYPTGQMLRVRKK</sequence>
<dbReference type="RefSeq" id="WP_108738427.1">
    <property type="nucleotide sequence ID" value="NZ_CP020919.1"/>
</dbReference>
<keyword evidence="3" id="KW-1185">Reference proteome</keyword>
<feature type="signal peptide" evidence="1">
    <location>
        <begin position="1"/>
        <end position="18"/>
    </location>
</feature>
<dbReference type="KEGG" id="fki:FK004_17665"/>
<evidence type="ECO:0000313" key="2">
    <source>
        <dbReference type="EMBL" id="AWG26928.1"/>
    </source>
</evidence>
<dbReference type="AlphaFoldDB" id="A0A2S1LTA0"/>
<evidence type="ECO:0000256" key="1">
    <source>
        <dbReference type="SAM" id="SignalP"/>
    </source>
</evidence>
<dbReference type="Proteomes" id="UP000244677">
    <property type="component" value="Chromosome"/>
</dbReference>
<evidence type="ECO:0008006" key="4">
    <source>
        <dbReference type="Google" id="ProtNLM"/>
    </source>
</evidence>
<evidence type="ECO:0000313" key="3">
    <source>
        <dbReference type="Proteomes" id="UP000244677"/>
    </source>
</evidence>